<evidence type="ECO:0000313" key="5">
    <source>
        <dbReference type="Proteomes" id="UP000015106"/>
    </source>
</evidence>
<keyword evidence="2" id="KW-0012">Acyltransferase</keyword>
<feature type="region of interest" description="Disordered" evidence="3">
    <location>
        <begin position="1"/>
        <end position="21"/>
    </location>
</feature>
<name>A0A8R7VFZ3_TRIUA</name>
<dbReference type="InterPro" id="IPR051504">
    <property type="entry name" value="Plant_metabolite_acyltrans"/>
</dbReference>
<dbReference type="Proteomes" id="UP000015106">
    <property type="component" value="Unassembled WGS sequence"/>
</dbReference>
<dbReference type="InterPro" id="IPR023213">
    <property type="entry name" value="CAT-like_dom_sf"/>
</dbReference>
<reference evidence="5" key="1">
    <citation type="journal article" date="2013" name="Nature">
        <title>Draft genome of the wheat A-genome progenitor Triticum urartu.</title>
        <authorList>
            <person name="Ling H.Q."/>
            <person name="Zhao S."/>
            <person name="Liu D."/>
            <person name="Wang J."/>
            <person name="Sun H."/>
            <person name="Zhang C."/>
            <person name="Fan H."/>
            <person name="Li D."/>
            <person name="Dong L."/>
            <person name="Tao Y."/>
            <person name="Gao C."/>
            <person name="Wu H."/>
            <person name="Li Y."/>
            <person name="Cui Y."/>
            <person name="Guo X."/>
            <person name="Zheng S."/>
            <person name="Wang B."/>
            <person name="Yu K."/>
            <person name="Liang Q."/>
            <person name="Yang W."/>
            <person name="Lou X."/>
            <person name="Chen J."/>
            <person name="Feng M."/>
            <person name="Jian J."/>
            <person name="Zhang X."/>
            <person name="Luo G."/>
            <person name="Jiang Y."/>
            <person name="Liu J."/>
            <person name="Wang Z."/>
            <person name="Sha Y."/>
            <person name="Zhang B."/>
            <person name="Wu H."/>
            <person name="Tang D."/>
            <person name="Shen Q."/>
            <person name="Xue P."/>
            <person name="Zou S."/>
            <person name="Wang X."/>
            <person name="Liu X."/>
            <person name="Wang F."/>
            <person name="Yang Y."/>
            <person name="An X."/>
            <person name="Dong Z."/>
            <person name="Zhang K."/>
            <person name="Zhang X."/>
            <person name="Luo M.C."/>
            <person name="Dvorak J."/>
            <person name="Tong Y."/>
            <person name="Wang J."/>
            <person name="Yang H."/>
            <person name="Li Z."/>
            <person name="Wang D."/>
            <person name="Zhang A."/>
            <person name="Wang J."/>
        </authorList>
    </citation>
    <scope>NUCLEOTIDE SEQUENCE</scope>
    <source>
        <strain evidence="5">cv. G1812</strain>
    </source>
</reference>
<reference evidence="4" key="2">
    <citation type="submission" date="2022-06" db="UniProtKB">
        <authorList>
            <consortium name="EnsemblPlants"/>
        </authorList>
    </citation>
    <scope>IDENTIFICATION</scope>
</reference>
<dbReference type="GO" id="GO:0016747">
    <property type="term" value="F:acyltransferase activity, transferring groups other than amino-acyl groups"/>
    <property type="evidence" value="ECO:0007669"/>
    <property type="project" value="UniProtKB-ARBA"/>
</dbReference>
<dbReference type="Gramene" id="TuG1812S0001839700.01.T01">
    <property type="protein sequence ID" value="TuG1812S0001839700.01.T01.s_cds32153"/>
    <property type="gene ID" value="TuG1812S0001839700.01"/>
</dbReference>
<evidence type="ECO:0000256" key="1">
    <source>
        <dbReference type="ARBA" id="ARBA00022679"/>
    </source>
</evidence>
<evidence type="ECO:0000256" key="2">
    <source>
        <dbReference type="ARBA" id="ARBA00023315"/>
    </source>
</evidence>
<protein>
    <submittedName>
        <fullName evidence="4">Uncharacterized protein</fullName>
    </submittedName>
</protein>
<dbReference type="PANTHER" id="PTHR31625">
    <property type="match status" value="1"/>
</dbReference>
<organism evidence="4 5">
    <name type="scientific">Triticum urartu</name>
    <name type="common">Red wild einkorn</name>
    <name type="synonym">Crithodium urartu</name>
    <dbReference type="NCBI Taxonomy" id="4572"/>
    <lineage>
        <taxon>Eukaryota</taxon>
        <taxon>Viridiplantae</taxon>
        <taxon>Streptophyta</taxon>
        <taxon>Embryophyta</taxon>
        <taxon>Tracheophyta</taxon>
        <taxon>Spermatophyta</taxon>
        <taxon>Magnoliopsida</taxon>
        <taxon>Liliopsida</taxon>
        <taxon>Poales</taxon>
        <taxon>Poaceae</taxon>
        <taxon>BOP clade</taxon>
        <taxon>Pooideae</taxon>
        <taxon>Triticodae</taxon>
        <taxon>Triticeae</taxon>
        <taxon>Triticinae</taxon>
        <taxon>Triticum</taxon>
    </lineage>
</organism>
<accession>A0A8R7VFZ3</accession>
<evidence type="ECO:0000313" key="4">
    <source>
        <dbReference type="EnsemblPlants" id="TuG1812S0001839700.01.T01.s_cds32153"/>
    </source>
</evidence>
<keyword evidence="1" id="KW-0808">Transferase</keyword>
<dbReference type="Gene3D" id="3.30.559.10">
    <property type="entry name" value="Chloramphenicol acetyltransferase-like domain"/>
    <property type="match status" value="1"/>
</dbReference>
<dbReference type="AlphaFoldDB" id="A0A8R7VFZ3"/>
<feature type="compositionally biased region" description="Polar residues" evidence="3">
    <location>
        <begin position="1"/>
        <end position="14"/>
    </location>
</feature>
<sequence>MPSAYASASEQGSPHLSPVIASSPLTRDQNDEIKDAAVAALESSRLSSFVVAAALAWVCLLRSRSVGVEGTARSHMLFSTECRSRLVPPLPTEYFSNCLRACFVEATMEGLMTVCFTISSVIHKLTTSQRSTHLSEQF</sequence>
<proteinExistence type="predicted"/>
<dbReference type="Pfam" id="PF02458">
    <property type="entry name" value="Transferase"/>
    <property type="match status" value="1"/>
</dbReference>
<dbReference type="EnsemblPlants" id="TuG1812S0001839700.01.T01">
    <property type="protein sequence ID" value="TuG1812S0001839700.01.T01.s_cds32153"/>
    <property type="gene ID" value="TuG1812S0001839700.01"/>
</dbReference>
<keyword evidence="5" id="KW-1185">Reference proteome</keyword>
<evidence type="ECO:0000256" key="3">
    <source>
        <dbReference type="SAM" id="MobiDB-lite"/>
    </source>
</evidence>